<feature type="domain" description="Reverse transcriptase" evidence="1">
    <location>
        <begin position="23"/>
        <end position="102"/>
    </location>
</feature>
<proteinExistence type="predicted"/>
<dbReference type="InterPro" id="IPR026960">
    <property type="entry name" value="RVT-Znf"/>
</dbReference>
<sequence length="532" mass="61255">MLIQEKVQHGTWKPVRISRNGPTISHLFFADDCILFTQTTSSQARVVKDVLDAFCKASGLKVNVQKTRFLASKNVSRAKKLKFSSLTTFQHTTNMGKYLGFPMLQGRVKKSEFTFLTDRIGNKLASWKSKLLGIAGRVTLAKSSIASIPIYSMQNNWIPTGTCNRLDACVKQFIWGDHSNHWVNWKTITQSKDKGGLGIRTAREANISMLGKHVWNLIHHRDKLWVKMHVAEYLKDANVLTPMHVSGMSPTWKVVVKTVDIIKYGFRFRLAKGAISIWYDKWLDEGYLCQLIPYVHILDSELHIKDVFFDGCWHWDLLATQIPMDIKLKMQNLFSDDSLGDVLIWGNDNSGHYSVKSAFVWLTQRNDIPDSIPDHSWSWIWKLPIPENIQHFLWLASRNSLRTNDFRTYRHLSNDSSCQRCGVATETGIHALRDCVHASRIWSSLHLFNHPQFFTRDFYDWISFFSTATHGPLFLVACWFIWKARNAEIFSDSRCNDWLLLNRIYSFHVLIIETMGKQGCKKTEGGLLGCST</sequence>
<dbReference type="EMBL" id="CAXHTB010000001">
    <property type="protein sequence ID" value="CAL0299567.1"/>
    <property type="molecule type" value="Genomic_DNA"/>
</dbReference>
<organism evidence="3 4">
    <name type="scientific">Lupinus luteus</name>
    <name type="common">European yellow lupine</name>
    <dbReference type="NCBI Taxonomy" id="3873"/>
    <lineage>
        <taxon>Eukaryota</taxon>
        <taxon>Viridiplantae</taxon>
        <taxon>Streptophyta</taxon>
        <taxon>Embryophyta</taxon>
        <taxon>Tracheophyta</taxon>
        <taxon>Spermatophyta</taxon>
        <taxon>Magnoliopsida</taxon>
        <taxon>eudicotyledons</taxon>
        <taxon>Gunneridae</taxon>
        <taxon>Pentapetalae</taxon>
        <taxon>rosids</taxon>
        <taxon>fabids</taxon>
        <taxon>Fabales</taxon>
        <taxon>Fabaceae</taxon>
        <taxon>Papilionoideae</taxon>
        <taxon>50 kb inversion clade</taxon>
        <taxon>genistoids sensu lato</taxon>
        <taxon>core genistoids</taxon>
        <taxon>Genisteae</taxon>
        <taxon>Lupinus</taxon>
    </lineage>
</organism>
<protein>
    <submittedName>
        <fullName evidence="3">Uncharacterized protein</fullName>
    </submittedName>
</protein>
<dbReference type="Pfam" id="PF13966">
    <property type="entry name" value="zf-RVT"/>
    <property type="match status" value="1"/>
</dbReference>
<evidence type="ECO:0000313" key="3">
    <source>
        <dbReference type="EMBL" id="CAL0299567.1"/>
    </source>
</evidence>
<comment type="caution">
    <text evidence="3">The sequence shown here is derived from an EMBL/GenBank/DDBJ whole genome shotgun (WGS) entry which is preliminary data.</text>
</comment>
<dbReference type="Pfam" id="PF00078">
    <property type="entry name" value="RVT_1"/>
    <property type="match status" value="1"/>
</dbReference>
<accession>A0AAV1VRQ2</accession>
<keyword evidence="4" id="KW-1185">Reference proteome</keyword>
<evidence type="ECO:0000259" key="2">
    <source>
        <dbReference type="Pfam" id="PF13966"/>
    </source>
</evidence>
<gene>
    <name evidence="3" type="ORF">LLUT_LOCUS627</name>
</gene>
<dbReference type="InterPro" id="IPR000477">
    <property type="entry name" value="RT_dom"/>
</dbReference>
<dbReference type="PANTHER" id="PTHR33116:SF86">
    <property type="entry name" value="REVERSE TRANSCRIPTASE DOMAIN-CONTAINING PROTEIN"/>
    <property type="match status" value="1"/>
</dbReference>
<evidence type="ECO:0000313" key="4">
    <source>
        <dbReference type="Proteomes" id="UP001497480"/>
    </source>
</evidence>
<dbReference type="AlphaFoldDB" id="A0AAV1VRQ2"/>
<name>A0AAV1VRQ2_LUPLU</name>
<dbReference type="Proteomes" id="UP001497480">
    <property type="component" value="Unassembled WGS sequence"/>
</dbReference>
<dbReference type="PANTHER" id="PTHR33116">
    <property type="entry name" value="REVERSE TRANSCRIPTASE ZINC-BINDING DOMAIN-CONTAINING PROTEIN-RELATED-RELATED"/>
    <property type="match status" value="1"/>
</dbReference>
<evidence type="ECO:0000259" key="1">
    <source>
        <dbReference type="Pfam" id="PF00078"/>
    </source>
</evidence>
<feature type="domain" description="Reverse transcriptase zinc-binding" evidence="2">
    <location>
        <begin position="353"/>
        <end position="442"/>
    </location>
</feature>
<reference evidence="3 4" key="1">
    <citation type="submission" date="2024-03" db="EMBL/GenBank/DDBJ databases">
        <authorList>
            <person name="Martinez-Hernandez J."/>
        </authorList>
    </citation>
    <scope>NUCLEOTIDE SEQUENCE [LARGE SCALE GENOMIC DNA]</scope>
</reference>